<dbReference type="EMBL" id="QZKU01000135">
    <property type="protein sequence ID" value="RJP15312.1"/>
    <property type="molecule type" value="Genomic_DNA"/>
</dbReference>
<dbReference type="AlphaFoldDB" id="A0A3A4N7E5"/>
<evidence type="ECO:0000256" key="1">
    <source>
        <dbReference type="ARBA" id="ARBA00023125"/>
    </source>
</evidence>
<evidence type="ECO:0000256" key="2">
    <source>
        <dbReference type="SAM" id="MobiDB-lite"/>
    </source>
</evidence>
<dbReference type="InterPro" id="IPR013096">
    <property type="entry name" value="Cupin_2"/>
</dbReference>
<name>A0A3A4N7E5_ABYX5</name>
<dbReference type="PANTHER" id="PTHR46797">
    <property type="entry name" value="HTH-TYPE TRANSCRIPTIONAL REGULATOR"/>
    <property type="match status" value="1"/>
</dbReference>
<dbReference type="CDD" id="cd02209">
    <property type="entry name" value="cupin_XRE_C"/>
    <property type="match status" value="1"/>
</dbReference>
<comment type="caution">
    <text evidence="4">The sequence shown here is derived from an EMBL/GenBank/DDBJ whole genome shotgun (WGS) entry which is preliminary data.</text>
</comment>
<dbReference type="InterPro" id="IPR014710">
    <property type="entry name" value="RmlC-like_jellyroll"/>
</dbReference>
<dbReference type="GO" id="GO:0003677">
    <property type="term" value="F:DNA binding"/>
    <property type="evidence" value="ECO:0007669"/>
    <property type="project" value="UniProtKB-KW"/>
</dbReference>
<organism evidence="4 5">
    <name type="scientific">Abyssobacteria bacterium (strain SURF_5)</name>
    <dbReference type="NCBI Taxonomy" id="2093360"/>
    <lineage>
        <taxon>Bacteria</taxon>
        <taxon>Pseudomonadati</taxon>
        <taxon>Candidatus Hydrogenedentota</taxon>
        <taxon>Candidatus Abyssobacteria</taxon>
    </lineage>
</organism>
<dbReference type="GO" id="GO:0005829">
    <property type="term" value="C:cytosol"/>
    <property type="evidence" value="ECO:0007669"/>
    <property type="project" value="TreeGrafter"/>
</dbReference>
<reference evidence="4 5" key="1">
    <citation type="journal article" date="2017" name="ISME J.">
        <title>Energy and carbon metabolisms in a deep terrestrial subsurface fluid microbial community.</title>
        <authorList>
            <person name="Momper L."/>
            <person name="Jungbluth S.P."/>
            <person name="Lee M.D."/>
            <person name="Amend J.P."/>
        </authorList>
    </citation>
    <scope>NUCLEOTIDE SEQUENCE [LARGE SCALE GENOMIC DNA]</scope>
    <source>
        <strain evidence="4">SURF_5</strain>
    </source>
</reference>
<dbReference type="InterPro" id="IPR050807">
    <property type="entry name" value="TransReg_Diox_bact_type"/>
</dbReference>
<proteinExistence type="predicted"/>
<sequence>MGSGSAKRKPSENLPHPRQNSSQGGYSFIRRGSGLIQDFMNGNLRTETLTHGTNAKEIKATVITAEPGASSDHTEIYLGEKWFYVLKGQLEMLVNDALYLLREGDSIYLEPAAVHTWRNATKDKMKALVFSSPCSLKADAESD</sequence>
<dbReference type="Proteomes" id="UP000265882">
    <property type="component" value="Unassembled WGS sequence"/>
</dbReference>
<protein>
    <submittedName>
        <fullName evidence="4">Cupin domain-containing protein</fullName>
    </submittedName>
</protein>
<dbReference type="GO" id="GO:0003700">
    <property type="term" value="F:DNA-binding transcription factor activity"/>
    <property type="evidence" value="ECO:0007669"/>
    <property type="project" value="TreeGrafter"/>
</dbReference>
<feature type="domain" description="Cupin type-2" evidence="3">
    <location>
        <begin position="63"/>
        <end position="129"/>
    </location>
</feature>
<gene>
    <name evidence="4" type="ORF">C4520_20225</name>
</gene>
<dbReference type="Pfam" id="PF07883">
    <property type="entry name" value="Cupin_2"/>
    <property type="match status" value="1"/>
</dbReference>
<dbReference type="PANTHER" id="PTHR46797:SF2">
    <property type="entry name" value="TRANSCRIPTIONAL REGULATOR"/>
    <property type="match status" value="1"/>
</dbReference>
<dbReference type="Gene3D" id="2.60.120.10">
    <property type="entry name" value="Jelly Rolls"/>
    <property type="match status" value="1"/>
</dbReference>
<evidence type="ECO:0000313" key="5">
    <source>
        <dbReference type="Proteomes" id="UP000265882"/>
    </source>
</evidence>
<dbReference type="SUPFAM" id="SSF51182">
    <property type="entry name" value="RmlC-like cupins"/>
    <property type="match status" value="1"/>
</dbReference>
<dbReference type="InterPro" id="IPR011051">
    <property type="entry name" value="RmlC_Cupin_sf"/>
</dbReference>
<feature type="region of interest" description="Disordered" evidence="2">
    <location>
        <begin position="1"/>
        <end position="25"/>
    </location>
</feature>
<accession>A0A3A4N7E5</accession>
<evidence type="ECO:0000259" key="3">
    <source>
        <dbReference type="Pfam" id="PF07883"/>
    </source>
</evidence>
<evidence type="ECO:0000313" key="4">
    <source>
        <dbReference type="EMBL" id="RJP15312.1"/>
    </source>
</evidence>
<keyword evidence="1" id="KW-0238">DNA-binding</keyword>